<dbReference type="GO" id="GO:0051301">
    <property type="term" value="P:cell division"/>
    <property type="evidence" value="ECO:0007669"/>
    <property type="project" value="UniProtKB-KW"/>
</dbReference>
<keyword evidence="5" id="KW-1185">Reference proteome</keyword>
<keyword evidence="3 4" id="KW-0132">Cell division</keyword>
<comment type="similarity">
    <text evidence="1 3">Belongs to the MinE family.</text>
</comment>
<comment type="caution">
    <text evidence="4">The sequence shown here is derived from an EMBL/GenBank/DDBJ whole genome shotgun (WGS) entry which is preliminary data.</text>
</comment>
<dbReference type="EMBL" id="JAIKTU010000007">
    <property type="protein sequence ID" value="MBY0755833.1"/>
    <property type="molecule type" value="Genomic_DNA"/>
</dbReference>
<dbReference type="SUPFAM" id="SSF55229">
    <property type="entry name" value="Cell division protein MinE topological specificity domain"/>
    <property type="match status" value="1"/>
</dbReference>
<sequence>MGFFSSFTNSKPKPKDIAKDRLKLILIHDRGDLPTDTLEQIRMEILEVLSKYVEISAEDVEISVSKSDIEEGEAASSLVANIPIKNIRGQ</sequence>
<dbReference type="NCBIfam" id="TIGR01215">
    <property type="entry name" value="minE"/>
    <property type="match status" value="1"/>
</dbReference>
<protein>
    <recommendedName>
        <fullName evidence="3">Cell division topological specificity factor</fullName>
    </recommendedName>
</protein>
<dbReference type="RefSeq" id="WP_204596238.1">
    <property type="nucleotide sequence ID" value="NZ_JAFBDA010000025.1"/>
</dbReference>
<organism evidence="4 5">
    <name type="scientific">Clostridium sardiniense</name>
    <name type="common">Clostridium absonum</name>
    <dbReference type="NCBI Taxonomy" id="29369"/>
    <lineage>
        <taxon>Bacteria</taxon>
        <taxon>Bacillati</taxon>
        <taxon>Bacillota</taxon>
        <taxon>Clostridia</taxon>
        <taxon>Eubacteriales</taxon>
        <taxon>Clostridiaceae</taxon>
        <taxon>Clostridium</taxon>
    </lineage>
</organism>
<dbReference type="Pfam" id="PF03776">
    <property type="entry name" value="MinE"/>
    <property type="match status" value="1"/>
</dbReference>
<name>A0ABS7KYE5_CLOSR</name>
<evidence type="ECO:0000256" key="3">
    <source>
        <dbReference type="HAMAP-Rule" id="MF_00262"/>
    </source>
</evidence>
<evidence type="ECO:0000256" key="1">
    <source>
        <dbReference type="ARBA" id="ARBA00008168"/>
    </source>
</evidence>
<dbReference type="Gene3D" id="3.30.1070.10">
    <property type="entry name" value="Cell division topological specificity factor MinE"/>
    <property type="match status" value="1"/>
</dbReference>
<dbReference type="Proteomes" id="UP001299068">
    <property type="component" value="Unassembled WGS sequence"/>
</dbReference>
<gene>
    <name evidence="3 4" type="primary">minE</name>
    <name evidence="4" type="ORF">K5V21_10240</name>
</gene>
<keyword evidence="3" id="KW-0131">Cell cycle</keyword>
<accession>A0ABS7KYE5</accession>
<dbReference type="InterPro" id="IPR036707">
    <property type="entry name" value="MinE_sf"/>
</dbReference>
<dbReference type="InterPro" id="IPR005527">
    <property type="entry name" value="MinE"/>
</dbReference>
<proteinExistence type="inferred from homology"/>
<comment type="function">
    <text evidence="2 3">Prevents the cell division inhibition by proteins MinC and MinD at internal division sites while permitting inhibition at polar sites. This ensures cell division at the proper site by restricting the formation of a division septum at the midpoint of the long axis of the cell.</text>
</comment>
<evidence type="ECO:0000313" key="4">
    <source>
        <dbReference type="EMBL" id="MBY0755833.1"/>
    </source>
</evidence>
<dbReference type="HAMAP" id="MF_00262">
    <property type="entry name" value="MinE"/>
    <property type="match status" value="1"/>
</dbReference>
<reference evidence="4 5" key="1">
    <citation type="journal article" date="2021" name="Cell Host Microbe">
        <title>in vivo commensal control of Clostridioides difficile virulence.</title>
        <authorList>
            <person name="Girinathan B.P."/>
            <person name="Dibenedetto N."/>
            <person name="Worley J.N."/>
            <person name="Peltier J."/>
            <person name="Arrieta-Ortiz M.L."/>
            <person name="Rupa Christinal Immanuel S."/>
            <person name="Lavin R."/>
            <person name="Delaney M.L."/>
            <person name="Cummins C."/>
            <person name="Hoffmann M."/>
            <person name="Luo Y."/>
            <person name="Gonzalez-Escalona N."/>
            <person name="Allard M."/>
            <person name="Onderdonk A.B."/>
            <person name="Gerber G.K."/>
            <person name="Sonenshein A.L."/>
            <person name="Baliga N."/>
            <person name="Dupuy B."/>
            <person name="Bry L."/>
        </authorList>
    </citation>
    <scope>NUCLEOTIDE SEQUENCE [LARGE SCALE GENOMIC DNA]</scope>
    <source>
        <strain evidence="4 5">DSM 599</strain>
    </source>
</reference>
<evidence type="ECO:0000256" key="2">
    <source>
        <dbReference type="ARBA" id="ARBA00025265"/>
    </source>
</evidence>
<evidence type="ECO:0000313" key="5">
    <source>
        <dbReference type="Proteomes" id="UP001299068"/>
    </source>
</evidence>